<organism evidence="1 2">
    <name type="scientific">Roseimicrobium gellanilyticum</name>
    <dbReference type="NCBI Taxonomy" id="748857"/>
    <lineage>
        <taxon>Bacteria</taxon>
        <taxon>Pseudomonadati</taxon>
        <taxon>Verrucomicrobiota</taxon>
        <taxon>Verrucomicrobiia</taxon>
        <taxon>Verrucomicrobiales</taxon>
        <taxon>Verrucomicrobiaceae</taxon>
        <taxon>Roseimicrobium</taxon>
    </lineage>
</organism>
<name>A0A366HG73_9BACT</name>
<dbReference type="InterPro" id="IPR010869">
    <property type="entry name" value="DUF1501"/>
</dbReference>
<comment type="caution">
    <text evidence="1">The sequence shown here is derived from an EMBL/GenBank/DDBJ whole genome shotgun (WGS) entry which is preliminary data.</text>
</comment>
<dbReference type="Gene3D" id="3.40.720.10">
    <property type="entry name" value="Alkaline Phosphatase, subunit A"/>
    <property type="match status" value="1"/>
</dbReference>
<proteinExistence type="predicted"/>
<dbReference type="Pfam" id="PF07394">
    <property type="entry name" value="DUF1501"/>
    <property type="match status" value="1"/>
</dbReference>
<dbReference type="Proteomes" id="UP000253426">
    <property type="component" value="Unassembled WGS sequence"/>
</dbReference>
<protein>
    <submittedName>
        <fullName evidence="1">Uncharacterized protein DUF1501</fullName>
    </submittedName>
</protein>
<dbReference type="PANTHER" id="PTHR43737:SF1">
    <property type="entry name" value="DUF1501 DOMAIN-CONTAINING PROTEIN"/>
    <property type="match status" value="1"/>
</dbReference>
<dbReference type="AlphaFoldDB" id="A0A366HG73"/>
<keyword evidence="2" id="KW-1185">Reference proteome</keyword>
<sequence>MRYHDTSWMSAGDAGALPNLLHRRALLRGMTAGMGTLALNSLIEPGLFAAASDAGLAHFEPKARRVIFMHMVGAPSQLDLFDYKPMLQKHDRQLCPDEFIKGKRFAFIRGHPKLLGTCYRFDRCGAGGTEISELLPNLQTVADDICVVRSMTTQDFNHGPAQLFFHTGLNRPGNPSVGSWVSYGLGSPNANLPAYVVFVSGKIPGAGSALWGNGFLPSIHQGIEFRSAGEPVLFLNNPQGMDAGRRRRIIDGVQALNQQQFTQTGDPEILTRMGQYEMAFRMQTSVPELMNLKDEPQHVLDLYGEGEFARQCIYARRLAERGVRFIELFHADWDTHGNQHGKLSSNCRAVDRPMAALVKDLKQRGLLDDTLIVWAGEFGRTPMLQGSENPETCGRDHHKEAFSIWVAGGGIKGGATYGATDEMGYYIAENPVKVRDLHATLLHQLGLDHEKVTFRFQGLDQKLTGVEEAHVQRGMIA</sequence>
<reference evidence="1 2" key="1">
    <citation type="submission" date="2018-06" db="EMBL/GenBank/DDBJ databases">
        <title>Genomic Encyclopedia of Type Strains, Phase IV (KMG-IV): sequencing the most valuable type-strain genomes for metagenomic binning, comparative biology and taxonomic classification.</title>
        <authorList>
            <person name="Goeker M."/>
        </authorList>
    </citation>
    <scope>NUCLEOTIDE SEQUENCE [LARGE SCALE GENOMIC DNA]</scope>
    <source>
        <strain evidence="1 2">DSM 25532</strain>
    </source>
</reference>
<dbReference type="PROSITE" id="PS51318">
    <property type="entry name" value="TAT"/>
    <property type="match status" value="1"/>
</dbReference>
<dbReference type="InterPro" id="IPR006311">
    <property type="entry name" value="TAT_signal"/>
</dbReference>
<dbReference type="InterPro" id="IPR017850">
    <property type="entry name" value="Alkaline_phosphatase_core_sf"/>
</dbReference>
<dbReference type="PANTHER" id="PTHR43737">
    <property type="entry name" value="BLL7424 PROTEIN"/>
    <property type="match status" value="1"/>
</dbReference>
<dbReference type="EMBL" id="QNRR01000007">
    <property type="protein sequence ID" value="RBP41527.1"/>
    <property type="molecule type" value="Genomic_DNA"/>
</dbReference>
<dbReference type="SUPFAM" id="SSF53649">
    <property type="entry name" value="Alkaline phosphatase-like"/>
    <property type="match status" value="1"/>
</dbReference>
<evidence type="ECO:0000313" key="1">
    <source>
        <dbReference type="EMBL" id="RBP41527.1"/>
    </source>
</evidence>
<dbReference type="RefSeq" id="WP_245958219.1">
    <property type="nucleotide sequence ID" value="NZ_QNRR01000007.1"/>
</dbReference>
<evidence type="ECO:0000313" key="2">
    <source>
        <dbReference type="Proteomes" id="UP000253426"/>
    </source>
</evidence>
<gene>
    <name evidence="1" type="ORF">DES53_107360</name>
</gene>
<accession>A0A366HG73</accession>